<keyword evidence="2" id="KW-0449">Lipoprotein</keyword>
<name>A8H1X6_SHEPA</name>
<evidence type="ECO:0000313" key="3">
    <source>
        <dbReference type="Proteomes" id="UP000002608"/>
    </source>
</evidence>
<feature type="region of interest" description="Disordered" evidence="1">
    <location>
        <begin position="28"/>
        <end position="68"/>
    </location>
</feature>
<dbReference type="Proteomes" id="UP000002608">
    <property type="component" value="Chromosome"/>
</dbReference>
<feature type="compositionally biased region" description="Low complexity" evidence="1">
    <location>
        <begin position="35"/>
        <end position="67"/>
    </location>
</feature>
<dbReference type="KEGG" id="spl:Spea_1236"/>
<accession>A8H1X6</accession>
<evidence type="ECO:0000313" key="2">
    <source>
        <dbReference type="EMBL" id="ABV86563.1"/>
    </source>
</evidence>
<dbReference type="RefSeq" id="WP_012154489.1">
    <property type="nucleotide sequence ID" value="NC_009901.1"/>
</dbReference>
<dbReference type="eggNOG" id="ENOG5032S51">
    <property type="taxonomic scope" value="Bacteria"/>
</dbReference>
<dbReference type="AlphaFoldDB" id="A8H1X6"/>
<dbReference type="PROSITE" id="PS51257">
    <property type="entry name" value="PROKAR_LIPOPROTEIN"/>
    <property type="match status" value="1"/>
</dbReference>
<dbReference type="EMBL" id="CP000851">
    <property type="protein sequence ID" value="ABV86563.1"/>
    <property type="molecule type" value="Genomic_DNA"/>
</dbReference>
<evidence type="ECO:0000256" key="1">
    <source>
        <dbReference type="SAM" id="MobiDB-lite"/>
    </source>
</evidence>
<dbReference type="HOGENOM" id="CLU_1395464_0_0_6"/>
<sequence>MNNQNEKSINNHLGLLFIMTALLSACGGGGDGESDTPAPIATPTETTTSTDTTTTEDPTPDPAADSTSLDDLVVDADNKLESAYLLTIDVDRVSTERGYFSLCDNYQAQGDGYSVNFDSCLFRGPLTDGQLNKEVKVANHESQLIAVIWFYEGQAPQFVEWQYSQDSDTQVLTMN</sequence>
<protein>
    <submittedName>
        <fullName evidence="2">Putative lipoprotein</fullName>
    </submittedName>
</protein>
<dbReference type="OrthoDB" id="6269071at2"/>
<proteinExistence type="predicted"/>
<organism evidence="2 3">
    <name type="scientific">Shewanella pealeana (strain ATCC 700345 / ANG-SQ1)</name>
    <dbReference type="NCBI Taxonomy" id="398579"/>
    <lineage>
        <taxon>Bacteria</taxon>
        <taxon>Pseudomonadati</taxon>
        <taxon>Pseudomonadota</taxon>
        <taxon>Gammaproteobacteria</taxon>
        <taxon>Alteromonadales</taxon>
        <taxon>Shewanellaceae</taxon>
        <taxon>Shewanella</taxon>
    </lineage>
</organism>
<gene>
    <name evidence="2" type="ordered locus">Spea_1236</name>
</gene>
<reference evidence="2 3" key="1">
    <citation type="submission" date="2007-10" db="EMBL/GenBank/DDBJ databases">
        <title>Complete sequence of Shewanella pealeana ATCC 700345.</title>
        <authorList>
            <consortium name="US DOE Joint Genome Institute"/>
            <person name="Copeland A."/>
            <person name="Lucas S."/>
            <person name="Lapidus A."/>
            <person name="Barry K."/>
            <person name="Glavina del Rio T."/>
            <person name="Dalin E."/>
            <person name="Tice H."/>
            <person name="Pitluck S."/>
            <person name="Chertkov O."/>
            <person name="Brettin T."/>
            <person name="Bruce D."/>
            <person name="Detter J.C."/>
            <person name="Han C."/>
            <person name="Schmutz J."/>
            <person name="Larimer F."/>
            <person name="Land M."/>
            <person name="Hauser L."/>
            <person name="Kyrpides N."/>
            <person name="Kim E."/>
            <person name="Zhao J.-S.Z."/>
            <person name="Manno D."/>
            <person name="Hawari J."/>
            <person name="Richardson P."/>
        </authorList>
    </citation>
    <scope>NUCLEOTIDE SEQUENCE [LARGE SCALE GENOMIC DNA]</scope>
    <source>
        <strain evidence="3">ATCC 700345 / ANG-SQ1</strain>
    </source>
</reference>
<keyword evidence="3" id="KW-1185">Reference proteome</keyword>